<dbReference type="WBParaSite" id="PDA_v2.g24750.t1">
    <property type="protein sequence ID" value="PDA_v2.g24750.t1"/>
    <property type="gene ID" value="PDA_v2.g24750"/>
</dbReference>
<organism evidence="1 2">
    <name type="scientific">Panagrolaimus davidi</name>
    <dbReference type="NCBI Taxonomy" id="227884"/>
    <lineage>
        <taxon>Eukaryota</taxon>
        <taxon>Metazoa</taxon>
        <taxon>Ecdysozoa</taxon>
        <taxon>Nematoda</taxon>
        <taxon>Chromadorea</taxon>
        <taxon>Rhabditida</taxon>
        <taxon>Tylenchina</taxon>
        <taxon>Panagrolaimomorpha</taxon>
        <taxon>Panagrolaimoidea</taxon>
        <taxon>Panagrolaimidae</taxon>
        <taxon>Panagrolaimus</taxon>
    </lineage>
</organism>
<accession>A0A914QC46</accession>
<evidence type="ECO:0000313" key="1">
    <source>
        <dbReference type="Proteomes" id="UP000887578"/>
    </source>
</evidence>
<evidence type="ECO:0000313" key="2">
    <source>
        <dbReference type="WBParaSite" id="PDA_v2.g24750.t1"/>
    </source>
</evidence>
<protein>
    <submittedName>
        <fullName evidence="2">Uncharacterized protein</fullName>
    </submittedName>
</protein>
<name>A0A914QC46_9BILA</name>
<reference evidence="2" key="1">
    <citation type="submission" date="2022-11" db="UniProtKB">
        <authorList>
            <consortium name="WormBaseParasite"/>
        </authorList>
    </citation>
    <scope>IDENTIFICATION</scope>
</reference>
<dbReference type="InterPro" id="IPR029070">
    <property type="entry name" value="Chitinase_insertion_sf"/>
</dbReference>
<dbReference type="AlphaFoldDB" id="A0A914QC46"/>
<proteinExistence type="predicted"/>
<keyword evidence="1" id="KW-1185">Reference proteome</keyword>
<dbReference type="Gene3D" id="3.20.20.80">
    <property type="entry name" value="Glycosidases"/>
    <property type="match status" value="1"/>
</dbReference>
<dbReference type="Gene3D" id="3.10.50.10">
    <property type="match status" value="1"/>
</dbReference>
<dbReference type="SUPFAM" id="SSF51445">
    <property type="entry name" value="(Trans)glycosidases"/>
    <property type="match status" value="1"/>
</dbReference>
<dbReference type="InterPro" id="IPR017853">
    <property type="entry name" value="GH"/>
</dbReference>
<dbReference type="Proteomes" id="UP000887578">
    <property type="component" value="Unplaced"/>
</dbReference>
<sequence>MEFLKVIWSSINNFPGLFIDNIQDFHKDCGFYTDCKEPTKVTDDISKLEILHTCPSSSDTHKSIKNLTCYFSLESETDFHKLSKEIYEKCDRIIFHKISTNFNNNISTEKLKNIIEYFHDWKLPNTLLILSIEVNYNKAREIWKGLDTFEKFSNIIALNIKNIIERYNLNGIELICDESAENLQKIITTIRKTVSKEIEIGLQINVFKASKLVDVINNVTFVTHKINPLSDAALTIFYQWQILHEKYDLDLKKVIIKISPAIWQQKAIHTHPGKDDTLEMEDPEDDVILNRKFLCLNETIKQNLPKNNTYLNLPIIFSIKDCEKIQEKMLENVGDQNLLLAGLSFQEPEKPISKELYYVRFETKEIIEYKIKIAERFGFGGIAFDSITDDDFEEICGPSLFKDLIKIVK</sequence>